<dbReference type="Gene3D" id="3.30.40.10">
    <property type="entry name" value="Zinc/RING finger domain, C3HC4 (zinc finger)"/>
    <property type="match status" value="1"/>
</dbReference>
<dbReference type="CDD" id="cd18008">
    <property type="entry name" value="DEXDc_SHPRH-like"/>
    <property type="match status" value="1"/>
</dbReference>
<dbReference type="InterPro" id="IPR017907">
    <property type="entry name" value="Znf_RING_CS"/>
</dbReference>
<evidence type="ECO:0000256" key="5">
    <source>
        <dbReference type="ARBA" id="ARBA00022801"/>
    </source>
</evidence>
<dbReference type="InterPro" id="IPR014001">
    <property type="entry name" value="Helicase_ATP-bd"/>
</dbReference>
<dbReference type="InterPro" id="IPR001841">
    <property type="entry name" value="Znf_RING"/>
</dbReference>
<dbReference type="GO" id="GO:0006289">
    <property type="term" value="P:nucleotide-excision repair"/>
    <property type="evidence" value="ECO:0007669"/>
    <property type="project" value="TreeGrafter"/>
</dbReference>
<evidence type="ECO:0000313" key="15">
    <source>
        <dbReference type="Proteomes" id="UP001415857"/>
    </source>
</evidence>
<keyword evidence="15" id="KW-1185">Reference proteome</keyword>
<dbReference type="GO" id="GO:0016787">
    <property type="term" value="F:hydrolase activity"/>
    <property type="evidence" value="ECO:0007669"/>
    <property type="project" value="UniProtKB-KW"/>
</dbReference>
<dbReference type="SMART" id="SM00184">
    <property type="entry name" value="RING"/>
    <property type="match status" value="1"/>
</dbReference>
<dbReference type="InterPro" id="IPR027417">
    <property type="entry name" value="P-loop_NTPase"/>
</dbReference>
<protein>
    <recommendedName>
        <fullName evidence="16">DNA repair protein RAD16</fullName>
    </recommendedName>
</protein>
<dbReference type="SUPFAM" id="SSF57850">
    <property type="entry name" value="RING/U-box"/>
    <property type="match status" value="1"/>
</dbReference>
<dbReference type="EMBL" id="JBBPBK010000016">
    <property type="protein sequence ID" value="KAK9267858.1"/>
    <property type="molecule type" value="Genomic_DNA"/>
</dbReference>
<dbReference type="CDD" id="cd18793">
    <property type="entry name" value="SF2_C_SNF"/>
    <property type="match status" value="1"/>
</dbReference>
<proteinExistence type="inferred from homology"/>
<dbReference type="Proteomes" id="UP001415857">
    <property type="component" value="Unassembled WGS sequence"/>
</dbReference>
<evidence type="ECO:0008006" key="16">
    <source>
        <dbReference type="Google" id="ProtNLM"/>
    </source>
</evidence>
<feature type="compositionally biased region" description="Basic and acidic residues" evidence="10">
    <location>
        <begin position="62"/>
        <end position="74"/>
    </location>
</feature>
<dbReference type="GO" id="GO:0005524">
    <property type="term" value="F:ATP binding"/>
    <property type="evidence" value="ECO:0007669"/>
    <property type="project" value="UniProtKB-KW"/>
</dbReference>
<evidence type="ECO:0000256" key="10">
    <source>
        <dbReference type="SAM" id="MobiDB-lite"/>
    </source>
</evidence>
<gene>
    <name evidence="14" type="ORF">L1049_010295</name>
</gene>
<evidence type="ECO:0000256" key="4">
    <source>
        <dbReference type="ARBA" id="ARBA00022771"/>
    </source>
</evidence>
<dbReference type="SMART" id="SM00490">
    <property type="entry name" value="HELICc"/>
    <property type="match status" value="1"/>
</dbReference>
<dbReference type="PROSITE" id="PS00518">
    <property type="entry name" value="ZF_RING_1"/>
    <property type="match status" value="1"/>
</dbReference>
<reference evidence="14 15" key="1">
    <citation type="journal article" date="2024" name="Plant J.">
        <title>Genome sequences and population genomics reveal climatic adaptation and genomic divergence between two closely related sweetgum species.</title>
        <authorList>
            <person name="Xu W.Q."/>
            <person name="Ren C.Q."/>
            <person name="Zhang X.Y."/>
            <person name="Comes H.P."/>
            <person name="Liu X.H."/>
            <person name="Li Y.G."/>
            <person name="Kettle C.J."/>
            <person name="Jalonen R."/>
            <person name="Gaisberger H."/>
            <person name="Ma Y.Z."/>
            <person name="Qiu Y.X."/>
        </authorList>
    </citation>
    <scope>NUCLEOTIDE SEQUENCE [LARGE SCALE GENOMIC DNA]</scope>
    <source>
        <strain evidence="14">Hangzhou</strain>
    </source>
</reference>
<feature type="domain" description="Helicase C-terminal" evidence="13">
    <location>
        <begin position="664"/>
        <end position="828"/>
    </location>
</feature>
<dbReference type="Pfam" id="PF00176">
    <property type="entry name" value="SNF2-rel_dom"/>
    <property type="match status" value="2"/>
</dbReference>
<evidence type="ECO:0000256" key="7">
    <source>
        <dbReference type="ARBA" id="ARBA00022833"/>
    </source>
</evidence>
<keyword evidence="2" id="KW-0479">Metal-binding</keyword>
<keyword evidence="7" id="KW-0862">Zinc</keyword>
<keyword evidence="5" id="KW-0378">Hydrolase</keyword>
<dbReference type="InterPro" id="IPR018957">
    <property type="entry name" value="Znf_C3HC4_RING-type"/>
</dbReference>
<evidence type="ECO:0000259" key="12">
    <source>
        <dbReference type="PROSITE" id="PS51192"/>
    </source>
</evidence>
<dbReference type="InterPro" id="IPR050628">
    <property type="entry name" value="SNF2_RAD54_helicase_TF"/>
</dbReference>
<evidence type="ECO:0000256" key="9">
    <source>
        <dbReference type="PROSITE-ProRule" id="PRU00175"/>
    </source>
</evidence>
<keyword evidence="8" id="KW-0067">ATP-binding</keyword>
<dbReference type="InterPro" id="IPR000330">
    <property type="entry name" value="SNF2_N"/>
</dbReference>
<evidence type="ECO:0000256" key="6">
    <source>
        <dbReference type="ARBA" id="ARBA00022806"/>
    </source>
</evidence>
<dbReference type="SMART" id="SM00487">
    <property type="entry name" value="DEXDc"/>
    <property type="match status" value="1"/>
</dbReference>
<feature type="domain" description="RING-type" evidence="11">
    <location>
        <begin position="584"/>
        <end position="624"/>
    </location>
</feature>
<evidence type="ECO:0000256" key="1">
    <source>
        <dbReference type="ARBA" id="ARBA00008438"/>
    </source>
</evidence>
<keyword evidence="6" id="KW-0347">Helicase</keyword>
<dbReference type="InterPro" id="IPR013083">
    <property type="entry name" value="Znf_RING/FYVE/PHD"/>
</dbReference>
<comment type="similarity">
    <text evidence="1">Belongs to the SNF2/RAD54 helicase family. RAD16 subfamily.</text>
</comment>
<dbReference type="Gene3D" id="3.40.50.300">
    <property type="entry name" value="P-loop containing nucleotide triphosphate hydrolases"/>
    <property type="match status" value="1"/>
</dbReference>
<keyword evidence="4 9" id="KW-0863">Zinc-finger</keyword>
<dbReference type="Pfam" id="PF00097">
    <property type="entry name" value="zf-C3HC4"/>
    <property type="match status" value="1"/>
</dbReference>
<dbReference type="InterPro" id="IPR001650">
    <property type="entry name" value="Helicase_C-like"/>
</dbReference>
<evidence type="ECO:0000256" key="2">
    <source>
        <dbReference type="ARBA" id="ARBA00022723"/>
    </source>
</evidence>
<evidence type="ECO:0000259" key="11">
    <source>
        <dbReference type="PROSITE" id="PS50089"/>
    </source>
</evidence>
<evidence type="ECO:0000313" key="14">
    <source>
        <dbReference type="EMBL" id="KAK9267858.1"/>
    </source>
</evidence>
<feature type="region of interest" description="Disordered" evidence="10">
    <location>
        <begin position="1"/>
        <end position="82"/>
    </location>
</feature>
<dbReference type="SUPFAM" id="SSF52540">
    <property type="entry name" value="P-loop containing nucleoside triphosphate hydrolases"/>
    <property type="match status" value="2"/>
</dbReference>
<evidence type="ECO:0000256" key="8">
    <source>
        <dbReference type="ARBA" id="ARBA00022840"/>
    </source>
</evidence>
<dbReference type="PROSITE" id="PS51192">
    <property type="entry name" value="HELICASE_ATP_BIND_1"/>
    <property type="match status" value="1"/>
</dbReference>
<organism evidence="14 15">
    <name type="scientific">Liquidambar formosana</name>
    <name type="common">Formosan gum</name>
    <dbReference type="NCBI Taxonomy" id="63359"/>
    <lineage>
        <taxon>Eukaryota</taxon>
        <taxon>Viridiplantae</taxon>
        <taxon>Streptophyta</taxon>
        <taxon>Embryophyta</taxon>
        <taxon>Tracheophyta</taxon>
        <taxon>Spermatophyta</taxon>
        <taxon>Magnoliopsida</taxon>
        <taxon>eudicotyledons</taxon>
        <taxon>Gunneridae</taxon>
        <taxon>Pentapetalae</taxon>
        <taxon>Saxifragales</taxon>
        <taxon>Altingiaceae</taxon>
        <taxon>Liquidambar</taxon>
    </lineage>
</organism>
<evidence type="ECO:0000259" key="13">
    <source>
        <dbReference type="PROSITE" id="PS51194"/>
    </source>
</evidence>
<dbReference type="InterPro" id="IPR049730">
    <property type="entry name" value="SNF2/RAD54-like_C"/>
</dbReference>
<dbReference type="AlphaFoldDB" id="A0AAP0N7A4"/>
<dbReference type="PANTHER" id="PTHR45626:SF12">
    <property type="entry name" value="DNA REPAIR PROTEIN RAD16"/>
    <property type="match status" value="1"/>
</dbReference>
<dbReference type="PROSITE" id="PS51194">
    <property type="entry name" value="HELICASE_CTER"/>
    <property type="match status" value="1"/>
</dbReference>
<keyword evidence="3" id="KW-0547">Nucleotide-binding</keyword>
<dbReference type="GO" id="GO:0004386">
    <property type="term" value="F:helicase activity"/>
    <property type="evidence" value="ECO:0007669"/>
    <property type="project" value="UniProtKB-KW"/>
</dbReference>
<dbReference type="Pfam" id="PF00271">
    <property type="entry name" value="Helicase_C"/>
    <property type="match status" value="1"/>
</dbReference>
<name>A0AAP0N7A4_LIQFO</name>
<dbReference type="GO" id="GO:0005634">
    <property type="term" value="C:nucleus"/>
    <property type="evidence" value="ECO:0007669"/>
    <property type="project" value="TreeGrafter"/>
</dbReference>
<comment type="caution">
    <text evidence="14">The sequence shown here is derived from an EMBL/GenBank/DDBJ whole genome shotgun (WGS) entry which is preliminary data.</text>
</comment>
<evidence type="ECO:0000256" key="3">
    <source>
        <dbReference type="ARBA" id="ARBA00022741"/>
    </source>
</evidence>
<accession>A0AAP0N7A4</accession>
<dbReference type="PANTHER" id="PTHR45626">
    <property type="entry name" value="TRANSCRIPTION TERMINATION FACTOR 2-RELATED"/>
    <property type="match status" value="1"/>
</dbReference>
<dbReference type="GO" id="GO:0008270">
    <property type="term" value="F:zinc ion binding"/>
    <property type="evidence" value="ECO:0007669"/>
    <property type="project" value="UniProtKB-KW"/>
</dbReference>
<sequence>MKLRSSNPAFRAKRRPVKESSDEEDVSGDEVSAPHSESDGNSSSDEGEEELNLVIQEDVCNDDLKEDGPKEDKPKKGRRNKPKLQWKIWEEEDERFINGCEEEEKIGLSHLDEEIADTAEAPPDMLVPLLRYQKEWLAWALKQEESACRGGILADEMGMGKTIQAIVLVLAKRAILNADVGQCEGLPSSSLSKEELQEIKCTLVVCPLAALIQWKNEIARCTPQGSTKVLVYHGTNKKKIVHDFSHYDFVLTTYSTLEAEYRKNGVLSKVKCEYCGKSCFPERLTSHLAYYCSKSTFRTRDEVREFLKQRSNSFQLNSNLASIGEEKRQNDGVREKGGGCKRKQQHKKKKVETSVDQCQSLGKVFLHSVKWLRIILDEAQIMKDRRSNTTIAINALESSYKWALSGTPFQNNLSELYPLVRFLQILPYSYYFCWSCDCKLLSYIPSIKCACTHERHFCWWNKYIIKPRAFHGISRRGVILLKQKLLKSIMLRRTKERRAADLALPPRIVKVRRDALDIKEEDYYNALYKECQSEFNTYVEAGTLMNNYVHLFELLTRLRQALDHPYLVVYSKTSELRTNADQKCGICLEAAEDRVVTSCGHIFCKVCLMNFSETLGEAVCPSCSTPLTVDATIKLNAGDRCTNTVSKGHKSSSILDKICLEDFQTSTKIDALKEEIRFMVEVDGSAKAIVFSQFTSFLDLINYSFQKSGISCVKLVGSMTLAARDAAVKRFNDDPDCKIFLMSLKAGGVALNLMVASNVFLMDPWWNPSVERQAFDRIHRIGQYKPIRIVKFIIENTIEEKILALQEKKERVLRGALSGSADSEERLTYKDWKDLFA</sequence>
<feature type="domain" description="Helicase ATP-binding" evidence="12">
    <location>
        <begin position="142"/>
        <end position="426"/>
    </location>
</feature>
<dbReference type="InterPro" id="IPR038718">
    <property type="entry name" value="SNF2-like_sf"/>
</dbReference>
<dbReference type="GO" id="GO:0008094">
    <property type="term" value="F:ATP-dependent activity, acting on DNA"/>
    <property type="evidence" value="ECO:0007669"/>
    <property type="project" value="TreeGrafter"/>
</dbReference>
<dbReference type="Gene3D" id="3.40.50.10810">
    <property type="entry name" value="Tandem AAA-ATPase domain"/>
    <property type="match status" value="2"/>
</dbReference>
<dbReference type="PROSITE" id="PS50089">
    <property type="entry name" value="ZF_RING_2"/>
    <property type="match status" value="1"/>
</dbReference>